<evidence type="ECO:0000256" key="1">
    <source>
        <dbReference type="SAM" id="MobiDB-lite"/>
    </source>
</evidence>
<proteinExistence type="predicted"/>
<dbReference type="Proteomes" id="UP000664991">
    <property type="component" value="Unassembled WGS sequence"/>
</dbReference>
<protein>
    <submittedName>
        <fullName evidence="2">Uncharacterized protein</fullName>
    </submittedName>
</protein>
<evidence type="ECO:0000313" key="2">
    <source>
        <dbReference type="EMBL" id="KAG5204120.1"/>
    </source>
</evidence>
<name>A0A836AAA7_SHEEP</name>
<dbReference type="AlphaFoldDB" id="A0A836AAA7"/>
<evidence type="ECO:0000313" key="3">
    <source>
        <dbReference type="Proteomes" id="UP000664991"/>
    </source>
</evidence>
<dbReference type="EMBL" id="JAEMGP010000010">
    <property type="protein sequence ID" value="KAG5204120.1"/>
    <property type="molecule type" value="Genomic_DNA"/>
</dbReference>
<comment type="caution">
    <text evidence="2">The sequence shown here is derived from an EMBL/GenBank/DDBJ whole genome shotgun (WGS) entry which is preliminary data.</text>
</comment>
<sequence length="87" mass="10347">MLEGRGDNFDGVNTDRLKLELPEERHLRFFDWFGLVEKQLLELKEKKYQVSLYGRVRYNSENQKTMNAMRGPVKKISRSSRLSKLNL</sequence>
<gene>
    <name evidence="2" type="ORF">JEQ12_002096</name>
</gene>
<organism evidence="2 3">
    <name type="scientific">Ovis aries</name>
    <name type="common">Sheep</name>
    <dbReference type="NCBI Taxonomy" id="9940"/>
    <lineage>
        <taxon>Eukaryota</taxon>
        <taxon>Metazoa</taxon>
        <taxon>Chordata</taxon>
        <taxon>Craniata</taxon>
        <taxon>Vertebrata</taxon>
        <taxon>Euteleostomi</taxon>
        <taxon>Mammalia</taxon>
        <taxon>Eutheria</taxon>
        <taxon>Laurasiatheria</taxon>
        <taxon>Artiodactyla</taxon>
        <taxon>Ruminantia</taxon>
        <taxon>Pecora</taxon>
        <taxon>Bovidae</taxon>
        <taxon>Caprinae</taxon>
        <taxon>Ovis</taxon>
    </lineage>
</organism>
<reference evidence="2 3" key="1">
    <citation type="submission" date="2020-12" db="EMBL/GenBank/DDBJ databases">
        <title>De novo assembly of Tibetan sheep genome.</title>
        <authorList>
            <person name="Li X."/>
        </authorList>
    </citation>
    <scope>NUCLEOTIDE SEQUENCE [LARGE SCALE GENOMIC DNA]</scope>
    <source>
        <tissue evidence="2">Heart</tissue>
    </source>
</reference>
<accession>A0A836AAA7</accession>
<feature type="region of interest" description="Disordered" evidence="1">
    <location>
        <begin position="63"/>
        <end position="87"/>
    </location>
</feature>